<dbReference type="GO" id="GO:0003676">
    <property type="term" value="F:nucleic acid binding"/>
    <property type="evidence" value="ECO:0007669"/>
    <property type="project" value="InterPro"/>
</dbReference>
<protein>
    <submittedName>
        <fullName evidence="3">Putative pogo family transposase</fullName>
    </submittedName>
</protein>
<feature type="chain" id="PRO_5007542698" evidence="1">
    <location>
        <begin position="24"/>
        <end position="103"/>
    </location>
</feature>
<evidence type="ECO:0000313" key="3">
    <source>
        <dbReference type="EMBL" id="JAR91339.1"/>
    </source>
</evidence>
<dbReference type="AlphaFoldDB" id="A0A147BKL2"/>
<evidence type="ECO:0000256" key="1">
    <source>
        <dbReference type="SAM" id="SignalP"/>
    </source>
</evidence>
<dbReference type="Pfam" id="PF03184">
    <property type="entry name" value="DDE_1"/>
    <property type="match status" value="1"/>
</dbReference>
<accession>A0A147BKL2</accession>
<proteinExistence type="predicted"/>
<feature type="non-terminal residue" evidence="3">
    <location>
        <position position="1"/>
    </location>
</feature>
<name>A0A147BKL2_IXORI</name>
<dbReference type="EMBL" id="GEGO01004065">
    <property type="protein sequence ID" value="JAR91339.1"/>
    <property type="molecule type" value="Transcribed_RNA"/>
</dbReference>
<dbReference type="InterPro" id="IPR004875">
    <property type="entry name" value="DDE_SF_endonuclease_dom"/>
</dbReference>
<feature type="signal peptide" evidence="1">
    <location>
        <begin position="1"/>
        <end position="23"/>
    </location>
</feature>
<keyword evidence="1" id="KW-0732">Signal</keyword>
<evidence type="ECO:0000259" key="2">
    <source>
        <dbReference type="Pfam" id="PF03184"/>
    </source>
</evidence>
<feature type="domain" description="DDE-1" evidence="2">
    <location>
        <begin position="17"/>
        <end position="98"/>
    </location>
</feature>
<sequence>ISTKLSINFVLVFFSGNVRVTSSRNVWMTSLALQEWIRRAWGPKVDDVRGLLVPDQAPIHKTEAAREALYVRHTDVALIPGGCTSIPQPADVSWMKPFEGLPL</sequence>
<organism evidence="3">
    <name type="scientific">Ixodes ricinus</name>
    <name type="common">Common tick</name>
    <name type="synonym">Acarus ricinus</name>
    <dbReference type="NCBI Taxonomy" id="34613"/>
    <lineage>
        <taxon>Eukaryota</taxon>
        <taxon>Metazoa</taxon>
        <taxon>Ecdysozoa</taxon>
        <taxon>Arthropoda</taxon>
        <taxon>Chelicerata</taxon>
        <taxon>Arachnida</taxon>
        <taxon>Acari</taxon>
        <taxon>Parasitiformes</taxon>
        <taxon>Ixodida</taxon>
        <taxon>Ixodoidea</taxon>
        <taxon>Ixodidae</taxon>
        <taxon>Ixodinae</taxon>
        <taxon>Ixodes</taxon>
    </lineage>
</organism>
<reference evidence="3" key="1">
    <citation type="journal article" date="2018" name="PLoS Negl. Trop. Dis.">
        <title>Sialome diversity of ticks revealed by RNAseq of single tick salivary glands.</title>
        <authorList>
            <person name="Perner J."/>
            <person name="Kropackova S."/>
            <person name="Kopacek P."/>
            <person name="Ribeiro J.M."/>
        </authorList>
    </citation>
    <scope>NUCLEOTIDE SEQUENCE</scope>
    <source>
        <strain evidence="3">Siblings of single egg batch collected in Ceske Budejovice</strain>
        <tissue evidence="3">Salivary glands</tissue>
    </source>
</reference>